<dbReference type="EMBL" id="HBGE01058194">
    <property type="protein sequence ID" value="CAD9157885.1"/>
    <property type="molecule type" value="Transcribed_RNA"/>
</dbReference>
<organism evidence="2">
    <name type="scientific">Alexandrium catenella</name>
    <name type="common">Red tide dinoflagellate</name>
    <name type="synonym">Gonyaulax catenella</name>
    <dbReference type="NCBI Taxonomy" id="2925"/>
    <lineage>
        <taxon>Eukaryota</taxon>
        <taxon>Sar</taxon>
        <taxon>Alveolata</taxon>
        <taxon>Dinophyceae</taxon>
        <taxon>Gonyaulacales</taxon>
        <taxon>Pyrocystaceae</taxon>
        <taxon>Alexandrium</taxon>
    </lineage>
</organism>
<gene>
    <name evidence="2" type="ORF">ACAT0790_LOCUS34984</name>
</gene>
<name>A0A7S1R7C1_ALECA</name>
<dbReference type="SUPFAM" id="SSF50156">
    <property type="entry name" value="PDZ domain-like"/>
    <property type="match status" value="1"/>
</dbReference>
<evidence type="ECO:0000256" key="1">
    <source>
        <dbReference type="SAM" id="MobiDB-lite"/>
    </source>
</evidence>
<evidence type="ECO:0008006" key="3">
    <source>
        <dbReference type="Google" id="ProtNLM"/>
    </source>
</evidence>
<sequence>MEDLKALPPLMSFQAFDKPTGKSLHAPPSRTVSTCTWDRSMADLGTSSASFDGASAQDPVSIDVQPLEFMLGQPEEFTEYLIKGGKTLGVSLSYGKHDDFLLITKIGDGLVQELNDRGACQIRVFDAIVQVNGVRDDAAEMLDRLSKADALELVLVRYVGEEQLDGLLSKQQPDAGPGAPSTAPRPPSAALPRMLSEQYTLSIGQPWPHEKLPRLLSEQ</sequence>
<accession>A0A7S1R7C1</accession>
<evidence type="ECO:0000313" key="2">
    <source>
        <dbReference type="EMBL" id="CAD9157885.1"/>
    </source>
</evidence>
<dbReference type="InterPro" id="IPR036034">
    <property type="entry name" value="PDZ_sf"/>
</dbReference>
<reference evidence="2" key="1">
    <citation type="submission" date="2021-01" db="EMBL/GenBank/DDBJ databases">
        <authorList>
            <person name="Corre E."/>
            <person name="Pelletier E."/>
            <person name="Niang G."/>
            <person name="Scheremetjew M."/>
            <person name="Finn R."/>
            <person name="Kale V."/>
            <person name="Holt S."/>
            <person name="Cochrane G."/>
            <person name="Meng A."/>
            <person name="Brown T."/>
            <person name="Cohen L."/>
        </authorList>
    </citation>
    <scope>NUCLEOTIDE SEQUENCE</scope>
    <source>
        <strain evidence="2">OF101</strain>
    </source>
</reference>
<feature type="region of interest" description="Disordered" evidence="1">
    <location>
        <begin position="168"/>
        <end position="191"/>
    </location>
</feature>
<proteinExistence type="predicted"/>
<protein>
    <recommendedName>
        <fullName evidence="3">PDZ domain-containing protein</fullName>
    </recommendedName>
</protein>
<dbReference type="AlphaFoldDB" id="A0A7S1R7C1"/>